<evidence type="ECO:0000313" key="2">
    <source>
        <dbReference type="EMBL" id="SCL22139.1"/>
    </source>
</evidence>
<feature type="transmembrane region" description="Helical" evidence="1">
    <location>
        <begin position="57"/>
        <end position="77"/>
    </location>
</feature>
<evidence type="ECO:0000313" key="3">
    <source>
        <dbReference type="Proteomes" id="UP000199413"/>
    </source>
</evidence>
<dbReference type="EMBL" id="FMHV01000002">
    <property type="protein sequence ID" value="SCL22139.1"/>
    <property type="molecule type" value="Genomic_DNA"/>
</dbReference>
<dbReference type="RefSeq" id="WP_091340519.1">
    <property type="nucleotide sequence ID" value="NZ_FMHV01000002.1"/>
</dbReference>
<keyword evidence="1" id="KW-1133">Transmembrane helix</keyword>
<dbReference type="OrthoDB" id="5244221at2"/>
<dbReference type="Proteomes" id="UP000199413">
    <property type="component" value="Unassembled WGS sequence"/>
</dbReference>
<keyword evidence="3" id="KW-1185">Reference proteome</keyword>
<dbReference type="STRING" id="568872.GA0070624_2471"/>
<keyword evidence="1" id="KW-0812">Transmembrane</keyword>
<name>A0A1C6RY43_9ACTN</name>
<feature type="transmembrane region" description="Helical" evidence="1">
    <location>
        <begin position="113"/>
        <end position="141"/>
    </location>
</feature>
<dbReference type="PIRSF" id="PIRSF010219">
    <property type="entry name" value="UCP010219"/>
    <property type="match status" value="1"/>
</dbReference>
<dbReference type="InterPro" id="IPR016566">
    <property type="entry name" value="UCP010219"/>
</dbReference>
<sequence length="227" mass="24395">MTTGQPRATEPETGPEDDERLPSLAEQMADQLGGWHGLVESSIPVAVFVIANVVGELRPAVIAAVAVALLIAGLRLAQRRPIRHAVNGLFGIAIGAAIAWRTGDERDFYLPGILYGVGYGAALLISAAIRQPLVGWIWSVLVARGRSEWRDDPRLVRTFTQLTVLWGVVWLAKVGVQAGLYLAHQDTALGVARLALGYPPYALLLLITVWTVRRVTRETAPAALPGG</sequence>
<feature type="transmembrane region" description="Helical" evidence="1">
    <location>
        <begin position="162"/>
        <end position="183"/>
    </location>
</feature>
<keyword evidence="1" id="KW-0472">Membrane</keyword>
<accession>A0A1C6RY43</accession>
<evidence type="ECO:0000256" key="1">
    <source>
        <dbReference type="SAM" id="Phobius"/>
    </source>
</evidence>
<feature type="transmembrane region" description="Helical" evidence="1">
    <location>
        <begin position="84"/>
        <end position="101"/>
    </location>
</feature>
<gene>
    <name evidence="2" type="ORF">GA0070624_2471</name>
</gene>
<evidence type="ECO:0008006" key="4">
    <source>
        <dbReference type="Google" id="ProtNLM"/>
    </source>
</evidence>
<proteinExistence type="predicted"/>
<dbReference type="AlphaFoldDB" id="A0A1C6RY43"/>
<protein>
    <recommendedName>
        <fullName evidence="4">Intracellular septation protein A</fullName>
    </recommendedName>
</protein>
<reference evidence="3" key="1">
    <citation type="submission" date="2016-06" db="EMBL/GenBank/DDBJ databases">
        <authorList>
            <person name="Varghese N."/>
            <person name="Submissions Spin"/>
        </authorList>
    </citation>
    <scope>NUCLEOTIDE SEQUENCE [LARGE SCALE GENOMIC DNA]</scope>
    <source>
        <strain evidence="3">DSM 45431</strain>
    </source>
</reference>
<feature type="transmembrane region" description="Helical" evidence="1">
    <location>
        <begin position="195"/>
        <end position="212"/>
    </location>
</feature>
<dbReference type="Pfam" id="PF11361">
    <property type="entry name" value="DUF3159"/>
    <property type="match status" value="1"/>
</dbReference>
<organism evidence="2 3">
    <name type="scientific">Micromonospora rhizosphaerae</name>
    <dbReference type="NCBI Taxonomy" id="568872"/>
    <lineage>
        <taxon>Bacteria</taxon>
        <taxon>Bacillati</taxon>
        <taxon>Actinomycetota</taxon>
        <taxon>Actinomycetes</taxon>
        <taxon>Micromonosporales</taxon>
        <taxon>Micromonosporaceae</taxon>
        <taxon>Micromonospora</taxon>
    </lineage>
</organism>